<dbReference type="AlphaFoldDB" id="A0A7K1LGZ3"/>
<keyword evidence="13" id="KW-0326">Glycosidase</keyword>
<comment type="similarity">
    <text evidence="3">Belongs to the Nth/MutY family.</text>
</comment>
<sequence>MRPRLLKGEPNPGTDPAHYSGHVMNFSNPPAAPSEQADAAADHAPWPDPDTVRTMHRHIIDWFTWNARDLPWRAPDRTPWQVMVSEFMLQQTPVVRVLPQWKRWMQLWPEPSDLASATTGDAVREWGRLGYPRRALRLHAAAVAIVERHGGEVPSDYDELLALPGVGSYTAAAVSVFAFGDRQTVIDTNIRRVQARAISGKALPSKGLTAAETRLAESLMPDDDATAVRWNIAVMELGALVCTAKSPRCDICPVLDQCAWVAAGRPEPEYVPRGQAWKGTDRQARGAMMAVLREATEPVPPEALLSPERTAWKGAPHAMEQLRAIGAPGDQLERCLEGLVRDALASRDPEGRVTLPG</sequence>
<evidence type="ECO:0000256" key="12">
    <source>
        <dbReference type="ARBA" id="ARBA00023204"/>
    </source>
</evidence>
<protein>
    <recommendedName>
        <fullName evidence="5">Adenine DNA glycosylase</fullName>
        <ecNumber evidence="4">3.2.2.31</ecNumber>
    </recommendedName>
</protein>
<dbReference type="Proteomes" id="UP000462152">
    <property type="component" value="Unassembled WGS sequence"/>
</dbReference>
<evidence type="ECO:0000256" key="10">
    <source>
        <dbReference type="ARBA" id="ARBA00023004"/>
    </source>
</evidence>
<evidence type="ECO:0000256" key="1">
    <source>
        <dbReference type="ARBA" id="ARBA00000843"/>
    </source>
</evidence>
<dbReference type="InterPro" id="IPR044298">
    <property type="entry name" value="MIG/MutY"/>
</dbReference>
<evidence type="ECO:0000256" key="3">
    <source>
        <dbReference type="ARBA" id="ARBA00008343"/>
    </source>
</evidence>
<keyword evidence="9" id="KW-0378">Hydrolase</keyword>
<dbReference type="InterPro" id="IPR004036">
    <property type="entry name" value="Endonuclease-III-like_CS2"/>
</dbReference>
<dbReference type="Pfam" id="PF00633">
    <property type="entry name" value="HHH"/>
    <property type="match status" value="1"/>
</dbReference>
<dbReference type="Gene3D" id="1.10.1670.10">
    <property type="entry name" value="Helix-hairpin-Helix base-excision DNA repair enzymes (C-terminal)"/>
    <property type="match status" value="1"/>
</dbReference>
<comment type="caution">
    <text evidence="16">The sequence shown here is derived from an EMBL/GenBank/DDBJ whole genome shotgun (WGS) entry which is preliminary data.</text>
</comment>
<evidence type="ECO:0000313" key="16">
    <source>
        <dbReference type="EMBL" id="MUN54459.1"/>
    </source>
</evidence>
<dbReference type="EC" id="3.2.2.31" evidence="4"/>
<evidence type="ECO:0000256" key="13">
    <source>
        <dbReference type="ARBA" id="ARBA00023295"/>
    </source>
</evidence>
<dbReference type="InterPro" id="IPR000445">
    <property type="entry name" value="HhH_motif"/>
</dbReference>
<dbReference type="InterPro" id="IPR004035">
    <property type="entry name" value="Endouclease-III_FeS-bd_BS"/>
</dbReference>
<organism evidence="16 17">
    <name type="scientific">Rothia koreensis</name>
    <dbReference type="NCBI Taxonomy" id="592378"/>
    <lineage>
        <taxon>Bacteria</taxon>
        <taxon>Bacillati</taxon>
        <taxon>Actinomycetota</taxon>
        <taxon>Actinomycetes</taxon>
        <taxon>Micrococcales</taxon>
        <taxon>Micrococcaceae</taxon>
        <taxon>Rothia</taxon>
    </lineage>
</organism>
<dbReference type="SUPFAM" id="SSF48150">
    <property type="entry name" value="DNA-glycosylase"/>
    <property type="match status" value="1"/>
</dbReference>
<evidence type="ECO:0000313" key="17">
    <source>
        <dbReference type="Proteomes" id="UP000462152"/>
    </source>
</evidence>
<dbReference type="GO" id="GO:0051539">
    <property type="term" value="F:4 iron, 4 sulfur cluster binding"/>
    <property type="evidence" value="ECO:0007669"/>
    <property type="project" value="UniProtKB-KW"/>
</dbReference>
<name>A0A7K1LGZ3_9MICC</name>
<dbReference type="FunFam" id="1.10.340.30:FF:000003">
    <property type="entry name" value="A/G-specific adenine glycosylase"/>
    <property type="match status" value="1"/>
</dbReference>
<dbReference type="SMART" id="SM00478">
    <property type="entry name" value="ENDO3c"/>
    <property type="match status" value="1"/>
</dbReference>
<dbReference type="GO" id="GO:0034039">
    <property type="term" value="F:8-oxo-7,8-dihydroguanine DNA N-glycosylase activity"/>
    <property type="evidence" value="ECO:0007669"/>
    <property type="project" value="TreeGrafter"/>
</dbReference>
<evidence type="ECO:0000256" key="5">
    <source>
        <dbReference type="ARBA" id="ARBA00022023"/>
    </source>
</evidence>
<keyword evidence="8" id="KW-0227">DNA damage</keyword>
<evidence type="ECO:0000256" key="6">
    <source>
        <dbReference type="ARBA" id="ARBA00022485"/>
    </source>
</evidence>
<feature type="domain" description="HhH-GPD" evidence="15">
    <location>
        <begin position="88"/>
        <end position="240"/>
    </location>
</feature>
<feature type="compositionally biased region" description="Low complexity" evidence="14">
    <location>
        <begin position="33"/>
        <end position="44"/>
    </location>
</feature>
<comment type="cofactor">
    <cofactor evidence="2">
        <name>[4Fe-4S] cluster</name>
        <dbReference type="ChEBI" id="CHEBI:49883"/>
    </cofactor>
</comment>
<evidence type="ECO:0000259" key="15">
    <source>
        <dbReference type="SMART" id="SM00478"/>
    </source>
</evidence>
<evidence type="ECO:0000256" key="11">
    <source>
        <dbReference type="ARBA" id="ARBA00023014"/>
    </source>
</evidence>
<dbReference type="Pfam" id="PF10576">
    <property type="entry name" value="EndIII_4Fe-2S"/>
    <property type="match status" value="1"/>
</dbReference>
<keyword evidence="10" id="KW-0408">Iron</keyword>
<reference evidence="16 17" key="1">
    <citation type="submission" date="2019-12" db="EMBL/GenBank/DDBJ databases">
        <authorList>
            <person name="Li J."/>
            <person name="Shi Y."/>
            <person name="Xu G."/>
            <person name="Xiao D."/>
            <person name="Ran X."/>
        </authorList>
    </citation>
    <scope>NUCLEOTIDE SEQUENCE [LARGE SCALE GENOMIC DNA]</scope>
    <source>
        <strain evidence="16 17">JCM 15915</strain>
    </source>
</reference>
<dbReference type="OrthoDB" id="9802365at2"/>
<dbReference type="GO" id="GO:0032357">
    <property type="term" value="F:oxidized purine DNA binding"/>
    <property type="evidence" value="ECO:0007669"/>
    <property type="project" value="TreeGrafter"/>
</dbReference>
<dbReference type="InterPro" id="IPR003265">
    <property type="entry name" value="HhH-GPD_domain"/>
</dbReference>
<gene>
    <name evidence="16" type="ORF">GMA10_04400</name>
</gene>
<dbReference type="EMBL" id="WOGT01000002">
    <property type="protein sequence ID" value="MUN54459.1"/>
    <property type="molecule type" value="Genomic_DNA"/>
</dbReference>
<dbReference type="Gene3D" id="1.10.340.30">
    <property type="entry name" value="Hypothetical protein, domain 2"/>
    <property type="match status" value="1"/>
</dbReference>
<dbReference type="PANTHER" id="PTHR42944">
    <property type="entry name" value="ADENINE DNA GLYCOSYLASE"/>
    <property type="match status" value="1"/>
</dbReference>
<dbReference type="PROSITE" id="PS00764">
    <property type="entry name" value="ENDONUCLEASE_III_1"/>
    <property type="match status" value="1"/>
</dbReference>
<keyword evidence="12" id="KW-0234">DNA repair</keyword>
<evidence type="ECO:0000256" key="7">
    <source>
        <dbReference type="ARBA" id="ARBA00022723"/>
    </source>
</evidence>
<dbReference type="GO" id="GO:0046872">
    <property type="term" value="F:metal ion binding"/>
    <property type="evidence" value="ECO:0007669"/>
    <property type="project" value="UniProtKB-KW"/>
</dbReference>
<keyword evidence="7" id="KW-0479">Metal-binding</keyword>
<comment type="catalytic activity">
    <reaction evidence="1">
        <text>Hydrolyzes free adenine bases from 7,8-dihydro-8-oxoguanine:adenine mismatched double-stranded DNA, leaving an apurinic site.</text>
        <dbReference type="EC" id="3.2.2.31"/>
    </reaction>
</comment>
<dbReference type="GO" id="GO:0006298">
    <property type="term" value="P:mismatch repair"/>
    <property type="evidence" value="ECO:0007669"/>
    <property type="project" value="TreeGrafter"/>
</dbReference>
<evidence type="ECO:0000256" key="9">
    <source>
        <dbReference type="ARBA" id="ARBA00022801"/>
    </source>
</evidence>
<evidence type="ECO:0000256" key="8">
    <source>
        <dbReference type="ARBA" id="ARBA00022763"/>
    </source>
</evidence>
<dbReference type="InterPro" id="IPR011257">
    <property type="entry name" value="DNA_glycosylase"/>
</dbReference>
<dbReference type="SMART" id="SM00525">
    <property type="entry name" value="FES"/>
    <property type="match status" value="1"/>
</dbReference>
<keyword evidence="11" id="KW-0411">Iron-sulfur</keyword>
<dbReference type="GO" id="GO:0035485">
    <property type="term" value="F:adenine/guanine mispair binding"/>
    <property type="evidence" value="ECO:0007669"/>
    <property type="project" value="TreeGrafter"/>
</dbReference>
<dbReference type="GO" id="GO:0000701">
    <property type="term" value="F:purine-specific mismatch base pair DNA N-glycosylase activity"/>
    <property type="evidence" value="ECO:0007669"/>
    <property type="project" value="UniProtKB-EC"/>
</dbReference>
<dbReference type="PANTHER" id="PTHR42944:SF1">
    <property type="entry name" value="ADENINE DNA GLYCOSYLASE"/>
    <property type="match status" value="1"/>
</dbReference>
<dbReference type="Pfam" id="PF00730">
    <property type="entry name" value="HhH-GPD"/>
    <property type="match status" value="1"/>
</dbReference>
<dbReference type="InterPro" id="IPR023170">
    <property type="entry name" value="HhH_base_excis_C"/>
</dbReference>
<dbReference type="GO" id="GO:0006284">
    <property type="term" value="P:base-excision repair"/>
    <property type="evidence" value="ECO:0007669"/>
    <property type="project" value="InterPro"/>
</dbReference>
<dbReference type="InterPro" id="IPR003651">
    <property type="entry name" value="Endonuclease3_FeS-loop_motif"/>
</dbReference>
<evidence type="ECO:0000256" key="4">
    <source>
        <dbReference type="ARBA" id="ARBA00012045"/>
    </source>
</evidence>
<dbReference type="PROSITE" id="PS01155">
    <property type="entry name" value="ENDONUCLEASE_III_2"/>
    <property type="match status" value="1"/>
</dbReference>
<evidence type="ECO:0000256" key="2">
    <source>
        <dbReference type="ARBA" id="ARBA00001966"/>
    </source>
</evidence>
<keyword evidence="6" id="KW-0004">4Fe-4S</keyword>
<keyword evidence="17" id="KW-1185">Reference proteome</keyword>
<proteinExistence type="inferred from homology"/>
<accession>A0A7K1LGZ3</accession>
<dbReference type="CDD" id="cd00056">
    <property type="entry name" value="ENDO3c"/>
    <property type="match status" value="1"/>
</dbReference>
<feature type="region of interest" description="Disordered" evidence="14">
    <location>
        <begin position="1"/>
        <end position="48"/>
    </location>
</feature>
<evidence type="ECO:0000256" key="14">
    <source>
        <dbReference type="SAM" id="MobiDB-lite"/>
    </source>
</evidence>